<name>A0A6I6MIJ7_9CAUL</name>
<evidence type="ECO:0008006" key="3">
    <source>
        <dbReference type="Google" id="ProtNLM"/>
    </source>
</evidence>
<protein>
    <recommendedName>
        <fullName evidence="3">MmcQ/YjbR family DNA-binding protein</fullName>
    </recommendedName>
</protein>
<proteinExistence type="predicted"/>
<evidence type="ECO:0000313" key="1">
    <source>
        <dbReference type="EMBL" id="QGZ94349.1"/>
    </source>
</evidence>
<dbReference type="Gene3D" id="3.90.1150.30">
    <property type="match status" value="1"/>
</dbReference>
<dbReference type="InterPro" id="IPR038056">
    <property type="entry name" value="YjbR-like_sf"/>
</dbReference>
<keyword evidence="2" id="KW-1185">Reference proteome</keyword>
<dbReference type="KEGG" id="tsv:DSM104635_01167"/>
<organism evidence="1 2">
    <name type="scientific">Terricaulis silvestris</name>
    <dbReference type="NCBI Taxonomy" id="2686094"/>
    <lineage>
        <taxon>Bacteria</taxon>
        <taxon>Pseudomonadati</taxon>
        <taxon>Pseudomonadota</taxon>
        <taxon>Alphaproteobacteria</taxon>
        <taxon>Caulobacterales</taxon>
        <taxon>Caulobacteraceae</taxon>
        <taxon>Terricaulis</taxon>
    </lineage>
</organism>
<dbReference type="Proteomes" id="UP000431269">
    <property type="component" value="Chromosome"/>
</dbReference>
<accession>A0A6I6MIJ7</accession>
<gene>
    <name evidence="1" type="ORF">DSM104635_01167</name>
</gene>
<dbReference type="AlphaFoldDB" id="A0A6I6MIJ7"/>
<sequence length="139" mass="15082">MSANPPLKHTDGKALRKAALVYPDTVEDFPWGHIAMKVAGKKAFVFMGATEDGGFSCSLKLPFRNEEALKLRGAEPTGYGMAKSGWVTFTFGPKAKPPMVKLIDYLDESWRAVAPKKLSAAFAPPTVTKKAAPKKRKAT</sequence>
<reference evidence="2" key="1">
    <citation type="submission" date="2019-12" db="EMBL/GenBank/DDBJ databases">
        <title>Complete genome of Terracaulis silvestris 0127_4.</title>
        <authorList>
            <person name="Vieira S."/>
            <person name="Riedel T."/>
            <person name="Sproer C."/>
            <person name="Pascual J."/>
            <person name="Boedeker C."/>
            <person name="Overmann J."/>
        </authorList>
    </citation>
    <scope>NUCLEOTIDE SEQUENCE [LARGE SCALE GENOMIC DNA]</scope>
    <source>
        <strain evidence="2">0127_4</strain>
    </source>
</reference>
<dbReference type="EMBL" id="CP047045">
    <property type="protein sequence ID" value="QGZ94349.1"/>
    <property type="molecule type" value="Genomic_DNA"/>
</dbReference>
<evidence type="ECO:0000313" key="2">
    <source>
        <dbReference type="Proteomes" id="UP000431269"/>
    </source>
</evidence>
<dbReference type="RefSeq" id="WP_158765297.1">
    <property type="nucleotide sequence ID" value="NZ_CP047045.1"/>
</dbReference>
<dbReference type="InterPro" id="IPR058532">
    <property type="entry name" value="YjbR/MT2646/Rv2570-like"/>
</dbReference>
<dbReference type="Pfam" id="PF04237">
    <property type="entry name" value="YjbR"/>
    <property type="match status" value="1"/>
</dbReference>
<dbReference type="SUPFAM" id="SSF142906">
    <property type="entry name" value="YjbR-like"/>
    <property type="match status" value="1"/>
</dbReference>